<dbReference type="AlphaFoldDB" id="A0AAX2LQ02"/>
<sequence>MYTKHRSYTLAGKGHHHANVMVNPTGYLHIHIMEEKRKFNGEFEALCFETHGKCTELTCKDTGRTNQMRWHLDLSGEDATELVGLIEEAKEEYETLMRDLC</sequence>
<reference evidence="2 4" key="3">
    <citation type="submission" date="2018-06" db="EMBL/GenBank/DDBJ databases">
        <authorList>
            <consortium name="Pathogen Informatics"/>
            <person name="Doyle S."/>
        </authorList>
    </citation>
    <scope>NUCLEOTIDE SEQUENCE [LARGE SCALE GENOMIC DNA]</scope>
    <source>
        <strain evidence="2 4">NCTC11327</strain>
    </source>
</reference>
<reference evidence="3" key="1">
    <citation type="submission" date="2015-12" db="EMBL/GenBank/DDBJ databases">
        <title>FDA dAtabase for Regulatory Grade micrObial Sequences (FDA-ARGOS): Supporting development and validation of Infectious Disease Dx tests.</title>
        <authorList>
            <person name="Hoffmann M."/>
            <person name="Allard M."/>
            <person name="Evans P."/>
            <person name="Brown E."/>
            <person name="Tallon L.J."/>
            <person name="Sadzewicz L."/>
            <person name="Sengamalay N."/>
            <person name="Ott S."/>
            <person name="Godinez A."/>
            <person name="Nagaraj S."/>
            <person name="Vyas G."/>
            <person name="Aluvathingal J."/>
            <person name="Nadendla S."/>
            <person name="Geyer C."/>
            <person name="Sichtig H."/>
        </authorList>
    </citation>
    <scope>NUCLEOTIDE SEQUENCE [LARGE SCALE GENOMIC DNA]</scope>
    <source>
        <strain evidence="3">ATCC 33809</strain>
    </source>
</reference>
<dbReference type="EMBL" id="CP014035">
    <property type="protein sequence ID" value="AMF94298.2"/>
    <property type="molecule type" value="Genomic_DNA"/>
</dbReference>
<dbReference type="RefSeq" id="WP_044362199.1">
    <property type="nucleotide sequence ID" value="NZ_CABLBX010000001.1"/>
</dbReference>
<accession>A0AAX2LQ02</accession>
<proteinExistence type="predicted"/>
<reference evidence="1" key="2">
    <citation type="submission" date="2018-01" db="EMBL/GenBank/DDBJ databases">
        <title>FDA dAtabase for Regulatory Grade micrObial Sequences (FDA-ARGOS): Supporting development and validation of Infectious Disease Dx tests.</title>
        <authorList>
            <person name="Hoffmann M."/>
            <person name="Allard M."/>
            <person name="Evans P."/>
            <person name="Brown E."/>
            <person name="Tallon L."/>
            <person name="Sadzewicz L."/>
            <person name="Sengamalay N."/>
            <person name="Ott S."/>
            <person name="Godinez A."/>
            <person name="Nagaraj S."/>
            <person name="Vyas G."/>
            <person name="Aluvathingal J."/>
            <person name="Nadendla S."/>
            <person name="Geyer C."/>
            <person name="Sichtig H."/>
        </authorList>
    </citation>
    <scope>NUCLEOTIDE SEQUENCE</scope>
    <source>
        <strain evidence="1">ATCC 33809</strain>
    </source>
</reference>
<dbReference type="Proteomes" id="UP000057088">
    <property type="component" value="Chromosome 2"/>
</dbReference>
<organism evidence="2 4">
    <name type="scientific">Vibrio fluvialis</name>
    <dbReference type="NCBI Taxonomy" id="676"/>
    <lineage>
        <taxon>Bacteria</taxon>
        <taxon>Pseudomonadati</taxon>
        <taxon>Pseudomonadota</taxon>
        <taxon>Gammaproteobacteria</taxon>
        <taxon>Vibrionales</taxon>
        <taxon>Vibrionaceae</taxon>
        <taxon>Vibrio</taxon>
    </lineage>
</organism>
<evidence type="ECO:0000313" key="4">
    <source>
        <dbReference type="Proteomes" id="UP000254626"/>
    </source>
</evidence>
<evidence type="ECO:0000313" key="1">
    <source>
        <dbReference type="EMBL" id="AMF94298.2"/>
    </source>
</evidence>
<dbReference type="Proteomes" id="UP000254626">
    <property type="component" value="Unassembled WGS sequence"/>
</dbReference>
<name>A0AAX2LQ02_VIBFL</name>
<dbReference type="GeneID" id="29386997"/>
<dbReference type="EMBL" id="UHIP01000001">
    <property type="protein sequence ID" value="SUP23333.1"/>
    <property type="molecule type" value="Genomic_DNA"/>
</dbReference>
<gene>
    <name evidence="1" type="ORF">AL536_12495</name>
    <name evidence="2" type="ORF">NCTC11327_01238</name>
</gene>
<evidence type="ECO:0000313" key="2">
    <source>
        <dbReference type="EMBL" id="SUP23333.1"/>
    </source>
</evidence>
<keyword evidence="3" id="KW-1185">Reference proteome</keyword>
<evidence type="ECO:0000313" key="3">
    <source>
        <dbReference type="Proteomes" id="UP000057088"/>
    </source>
</evidence>
<protein>
    <submittedName>
        <fullName evidence="2">Uncharacterized protein</fullName>
    </submittedName>
</protein>